<dbReference type="Pfam" id="PF00925">
    <property type="entry name" value="GTP_cyclohydro2"/>
    <property type="match status" value="1"/>
</dbReference>
<evidence type="ECO:0000256" key="2">
    <source>
        <dbReference type="ARBA" id="ARBA00001936"/>
    </source>
</evidence>
<evidence type="ECO:0000313" key="23">
    <source>
        <dbReference type="Proteomes" id="UP000243589"/>
    </source>
</evidence>
<keyword evidence="9 20" id="KW-0479">Metal-binding</keyword>
<keyword evidence="15 20" id="KW-0464">Manganese</keyword>
<evidence type="ECO:0000256" key="7">
    <source>
        <dbReference type="ARBA" id="ARBA00005520"/>
    </source>
</evidence>
<feature type="binding site" evidence="20">
    <location>
        <position position="34"/>
    </location>
    <ligand>
        <name>D-ribulose 5-phosphate</name>
        <dbReference type="ChEBI" id="CHEBI:58121"/>
    </ligand>
</feature>
<comment type="catalytic activity">
    <reaction evidence="19">
        <text>GTP + 4 H2O = 2,5-diamino-6-hydroxy-4-(5-phosphoribosylamino)-pyrimidine + formate + 2 phosphate + 3 H(+)</text>
        <dbReference type="Rhea" id="RHEA:23704"/>
        <dbReference type="ChEBI" id="CHEBI:15377"/>
        <dbReference type="ChEBI" id="CHEBI:15378"/>
        <dbReference type="ChEBI" id="CHEBI:15740"/>
        <dbReference type="ChEBI" id="CHEBI:37565"/>
        <dbReference type="ChEBI" id="CHEBI:43474"/>
        <dbReference type="ChEBI" id="CHEBI:58614"/>
        <dbReference type="EC" id="3.5.4.25"/>
    </reaction>
</comment>
<dbReference type="PIRSF" id="PIRSF001259">
    <property type="entry name" value="RibA"/>
    <property type="match status" value="1"/>
</dbReference>
<feature type="binding site" evidence="20">
    <location>
        <position position="30"/>
    </location>
    <ligand>
        <name>Mg(2+)</name>
        <dbReference type="ChEBI" id="CHEBI:18420"/>
        <label>1</label>
    </ligand>
</feature>
<dbReference type="HAMAP" id="MF_00180">
    <property type="entry name" value="RibB"/>
    <property type="match status" value="1"/>
</dbReference>
<evidence type="ECO:0000256" key="14">
    <source>
        <dbReference type="ARBA" id="ARBA00023134"/>
    </source>
</evidence>
<accession>A0A150H5J1</accession>
<reference evidence="22 23" key="1">
    <citation type="submission" date="2016-01" db="EMBL/GenBank/DDBJ databases">
        <title>Use of Whole Genome Sequencing to ascertain that Brevibacterium massiliense (Roux, Raoult 2009) is a later heterotypic synonym of Brevibacterium ravenspurgense (Mages 2008).</title>
        <authorList>
            <person name="Bernier A.-M."/>
            <person name="Burdz T."/>
            <person name="Huynh C."/>
            <person name="Pachecho A.L."/>
            <person name="Wiebe D."/>
            <person name="Bonner C."/>
            <person name="Bernard K."/>
        </authorList>
    </citation>
    <scope>NUCLEOTIDE SEQUENCE [LARGE SCALE GENOMIC DNA]</scope>
    <source>
        <strain evidence="22 23">CCUG56047</strain>
    </source>
</reference>
<dbReference type="CDD" id="cd00641">
    <property type="entry name" value="GTP_cyclohydro2"/>
    <property type="match status" value="1"/>
</dbReference>
<comment type="cofactor">
    <cofactor evidence="3">
        <name>Zn(2+)</name>
        <dbReference type="ChEBI" id="CHEBI:29105"/>
    </cofactor>
</comment>
<sequence>MTANLASIEYAIQQIAAGRPIVVVDDEARENEGDLIMAADAVTPEWMGFIIRYSSGVVCAPIPAQTAKRLALPPMMANNEDPKGTAYTVSVDAKEGTTTGISAADRSIAARLLAEPETRAEDLTRPGHLFPLIAQDDGVLARDGHTEAGLDFARLAGRSPAAVIAEIVHDDGSMMRFAALAEFAREHGLAMVTIADLIAYRKANPNAPMTPIPEAAEEDGAERRLVRGETVPLPTDFGTLTATAYTFDGTDHLVLSGPPTADAAPLVRVHSECLTGDVFGSHRCDCGEQLAQALRTIATVGGHVIYVRGHEGRGIGLAAKIAAYSLQDTGLDTVDANTRLGFSADARKYDAVAAILADMGLHSVRLMTNNPTKITALQHMGIDVSRVDAEVAPRPENIAYLAAKRDRMSHLLERTL</sequence>
<dbReference type="SUPFAM" id="SSF55821">
    <property type="entry name" value="YrdC/RibB"/>
    <property type="match status" value="1"/>
</dbReference>
<protein>
    <recommendedName>
        <fullName evidence="20">3,4-dihydroxy-2-butanone 4-phosphate synthase</fullName>
        <shortName evidence="20">DHBP synthase</shortName>
        <ecNumber evidence="20">4.1.99.12</ecNumber>
    </recommendedName>
</protein>
<evidence type="ECO:0000256" key="6">
    <source>
        <dbReference type="ARBA" id="ARBA00004904"/>
    </source>
</evidence>
<dbReference type="Gene3D" id="3.90.870.10">
    <property type="entry name" value="DHBP synthase"/>
    <property type="match status" value="1"/>
</dbReference>
<evidence type="ECO:0000256" key="12">
    <source>
        <dbReference type="ARBA" id="ARBA00022833"/>
    </source>
</evidence>
<organism evidence="22 23">
    <name type="scientific">Brevibacterium ravenspurgense</name>
    <dbReference type="NCBI Taxonomy" id="479117"/>
    <lineage>
        <taxon>Bacteria</taxon>
        <taxon>Bacillati</taxon>
        <taxon>Actinomycetota</taxon>
        <taxon>Actinomycetes</taxon>
        <taxon>Micrococcales</taxon>
        <taxon>Brevibacteriaceae</taxon>
        <taxon>Brevibacterium</taxon>
    </lineage>
</organism>
<dbReference type="Proteomes" id="UP000243589">
    <property type="component" value="Unassembled WGS sequence"/>
</dbReference>
<feature type="site" description="Essential for catalytic activity" evidence="20">
    <location>
        <position position="128"/>
    </location>
</feature>
<evidence type="ECO:0000259" key="21">
    <source>
        <dbReference type="Pfam" id="PF00925"/>
    </source>
</evidence>
<dbReference type="InterPro" id="IPR000926">
    <property type="entry name" value="RibA"/>
</dbReference>
<comment type="cofactor">
    <cofactor evidence="20">
        <name>Mg(2+)</name>
        <dbReference type="ChEBI" id="CHEBI:18420"/>
    </cofactor>
    <cofactor evidence="20">
        <name>Mn(2+)</name>
        <dbReference type="ChEBI" id="CHEBI:29035"/>
    </cofactor>
    <text evidence="20">Binds 2 divalent metal cations per subunit. Magnesium or manganese.</text>
</comment>
<evidence type="ECO:0000256" key="11">
    <source>
        <dbReference type="ARBA" id="ARBA00022801"/>
    </source>
</evidence>
<comment type="pathway">
    <text evidence="5">Cofactor biosynthesis; riboflavin biosynthesis; 5-amino-6-(D-ribitylamino)uracil from GTP: step 1/4.</text>
</comment>
<evidence type="ECO:0000256" key="4">
    <source>
        <dbReference type="ARBA" id="ARBA00002284"/>
    </source>
</evidence>
<evidence type="ECO:0000256" key="9">
    <source>
        <dbReference type="ARBA" id="ARBA00022723"/>
    </source>
</evidence>
<feature type="site" description="Essential for catalytic activity" evidence="20">
    <location>
        <position position="166"/>
    </location>
</feature>
<dbReference type="FunFam" id="3.40.50.10990:FF:000001">
    <property type="entry name" value="Riboflavin biosynthesis protein RibBA"/>
    <property type="match status" value="1"/>
</dbReference>
<gene>
    <name evidence="22" type="primary">ribBA</name>
    <name evidence="20" type="synonym">ribB</name>
    <name evidence="22" type="ORF">Bravens_02055</name>
</gene>
<evidence type="ECO:0000256" key="3">
    <source>
        <dbReference type="ARBA" id="ARBA00001947"/>
    </source>
</evidence>
<comment type="function">
    <text evidence="18">Catalyzes the conversion of GTP to 2,5-diamino-6-ribosylamino-4(3H)-pyrimidinone 5'-phosphate (DARP), formate and pyrophosphate.</text>
</comment>
<dbReference type="RefSeq" id="WP_062023184.1">
    <property type="nucleotide sequence ID" value="NZ_LQQC01000014.1"/>
</dbReference>
<dbReference type="GO" id="GO:0008686">
    <property type="term" value="F:3,4-dihydroxy-2-butanone-4-phosphate synthase activity"/>
    <property type="evidence" value="ECO:0007669"/>
    <property type="project" value="UniProtKB-UniRule"/>
</dbReference>
<dbReference type="GO" id="GO:0000287">
    <property type="term" value="F:magnesium ion binding"/>
    <property type="evidence" value="ECO:0007669"/>
    <property type="project" value="UniProtKB-UniRule"/>
</dbReference>
<dbReference type="InterPro" id="IPR032677">
    <property type="entry name" value="GTP_cyclohydro_II"/>
</dbReference>
<name>A0A150H5J1_9MICO</name>
<keyword evidence="13 20" id="KW-0460">Magnesium</keyword>
<evidence type="ECO:0000256" key="10">
    <source>
        <dbReference type="ARBA" id="ARBA00022741"/>
    </source>
</evidence>
<evidence type="ECO:0000256" key="15">
    <source>
        <dbReference type="ARBA" id="ARBA00023211"/>
    </source>
</evidence>
<dbReference type="GO" id="GO:0005525">
    <property type="term" value="F:GTP binding"/>
    <property type="evidence" value="ECO:0007669"/>
    <property type="project" value="UniProtKB-KW"/>
</dbReference>
<comment type="caution">
    <text evidence="22">The sequence shown here is derived from an EMBL/GenBank/DDBJ whole genome shotgun (WGS) entry which is preliminary data.</text>
</comment>
<dbReference type="GO" id="GO:0030145">
    <property type="term" value="F:manganese ion binding"/>
    <property type="evidence" value="ECO:0007669"/>
    <property type="project" value="UniProtKB-UniRule"/>
</dbReference>
<dbReference type="InterPro" id="IPR036144">
    <property type="entry name" value="RibA-like_sf"/>
</dbReference>
<keyword evidence="17" id="KW-0511">Multifunctional enzyme</keyword>
<dbReference type="PANTHER" id="PTHR21327:SF18">
    <property type="entry name" value="3,4-DIHYDROXY-2-BUTANONE 4-PHOSPHATE SYNTHASE"/>
    <property type="match status" value="1"/>
</dbReference>
<dbReference type="GO" id="GO:0005829">
    <property type="term" value="C:cytosol"/>
    <property type="evidence" value="ECO:0007669"/>
    <property type="project" value="TreeGrafter"/>
</dbReference>
<evidence type="ECO:0000256" key="17">
    <source>
        <dbReference type="ARBA" id="ARBA00023268"/>
    </source>
</evidence>
<evidence type="ECO:0000256" key="13">
    <source>
        <dbReference type="ARBA" id="ARBA00022842"/>
    </source>
</evidence>
<dbReference type="GO" id="GO:0009231">
    <property type="term" value="P:riboflavin biosynthetic process"/>
    <property type="evidence" value="ECO:0007669"/>
    <property type="project" value="UniProtKB-UniRule"/>
</dbReference>
<evidence type="ECO:0000256" key="16">
    <source>
        <dbReference type="ARBA" id="ARBA00023239"/>
    </source>
</evidence>
<dbReference type="EC" id="4.1.99.12" evidence="20"/>
<dbReference type="EMBL" id="LQQC01000014">
    <property type="protein sequence ID" value="KXZ57098.1"/>
    <property type="molecule type" value="Genomic_DNA"/>
</dbReference>
<comment type="catalytic activity">
    <reaction evidence="1 20">
        <text>D-ribulose 5-phosphate = (2S)-2-hydroxy-3-oxobutyl phosphate + formate + H(+)</text>
        <dbReference type="Rhea" id="RHEA:18457"/>
        <dbReference type="ChEBI" id="CHEBI:15378"/>
        <dbReference type="ChEBI" id="CHEBI:15740"/>
        <dbReference type="ChEBI" id="CHEBI:58121"/>
        <dbReference type="ChEBI" id="CHEBI:58830"/>
        <dbReference type="EC" id="4.1.99.12"/>
    </reaction>
</comment>
<keyword evidence="14" id="KW-0342">GTP-binding</keyword>
<dbReference type="InterPro" id="IPR000422">
    <property type="entry name" value="DHBP_synthase_RibB"/>
</dbReference>
<comment type="similarity">
    <text evidence="7">In the N-terminal section; belongs to the DHBP synthase family.</text>
</comment>
<dbReference type="FunFam" id="3.90.870.10:FF:000001">
    <property type="entry name" value="Riboflavin biosynthesis protein RibBA"/>
    <property type="match status" value="1"/>
</dbReference>
<evidence type="ECO:0000313" key="22">
    <source>
        <dbReference type="EMBL" id="KXZ57098.1"/>
    </source>
</evidence>
<keyword evidence="23" id="KW-1185">Reference proteome</keyword>
<dbReference type="NCBIfam" id="TIGR00506">
    <property type="entry name" value="ribB"/>
    <property type="match status" value="1"/>
</dbReference>
<dbReference type="NCBIfam" id="TIGR00505">
    <property type="entry name" value="ribA"/>
    <property type="match status" value="1"/>
</dbReference>
<keyword evidence="16 20" id="KW-0456">Lyase</keyword>
<feature type="binding site" evidence="20">
    <location>
        <begin position="142"/>
        <end position="146"/>
    </location>
    <ligand>
        <name>D-ribulose 5-phosphate</name>
        <dbReference type="ChEBI" id="CHEBI:58121"/>
    </ligand>
</feature>
<keyword evidence="10" id="KW-0547">Nucleotide-binding</keyword>
<dbReference type="PANTHER" id="PTHR21327">
    <property type="entry name" value="GTP CYCLOHYDROLASE II-RELATED"/>
    <property type="match status" value="1"/>
</dbReference>
<keyword evidence="8 20" id="KW-0686">Riboflavin biosynthesis</keyword>
<dbReference type="AlphaFoldDB" id="A0A150H5J1"/>
<dbReference type="SUPFAM" id="SSF142695">
    <property type="entry name" value="RibA-like"/>
    <property type="match status" value="1"/>
</dbReference>
<evidence type="ECO:0000256" key="1">
    <source>
        <dbReference type="ARBA" id="ARBA00000141"/>
    </source>
</evidence>
<comment type="cofactor">
    <cofactor evidence="2">
        <name>Mn(2+)</name>
        <dbReference type="ChEBI" id="CHEBI:29035"/>
    </cofactor>
</comment>
<proteinExistence type="inferred from homology"/>
<comment type="similarity">
    <text evidence="20">Belongs to the DHBP synthase family.</text>
</comment>
<dbReference type="NCBIfam" id="NF001591">
    <property type="entry name" value="PRK00393.1"/>
    <property type="match status" value="1"/>
</dbReference>
<feature type="binding site" evidence="20">
    <location>
        <position position="145"/>
    </location>
    <ligand>
        <name>Mg(2+)</name>
        <dbReference type="ChEBI" id="CHEBI:18420"/>
        <label>2</label>
    </ligand>
</feature>
<dbReference type="GO" id="GO:0003935">
    <property type="term" value="F:GTP cyclohydrolase II activity"/>
    <property type="evidence" value="ECO:0007669"/>
    <property type="project" value="UniProtKB-EC"/>
</dbReference>
<evidence type="ECO:0000256" key="18">
    <source>
        <dbReference type="ARBA" id="ARBA00043932"/>
    </source>
</evidence>
<dbReference type="PATRIC" id="fig|479117.4.peg.2041"/>
<evidence type="ECO:0000256" key="19">
    <source>
        <dbReference type="ARBA" id="ARBA00049295"/>
    </source>
</evidence>
<feature type="binding site" evidence="20">
    <location>
        <begin position="29"/>
        <end position="30"/>
    </location>
    <ligand>
        <name>D-ribulose 5-phosphate</name>
        <dbReference type="ChEBI" id="CHEBI:58121"/>
    </ligand>
</feature>
<evidence type="ECO:0000256" key="20">
    <source>
        <dbReference type="HAMAP-Rule" id="MF_00180"/>
    </source>
</evidence>
<dbReference type="UniPathway" id="UPA00275">
    <property type="reaction ID" value="UER00399"/>
</dbReference>
<dbReference type="Pfam" id="PF00926">
    <property type="entry name" value="DHBP_synthase"/>
    <property type="match status" value="1"/>
</dbReference>
<comment type="pathway">
    <text evidence="6 20">Cofactor biosynthesis; riboflavin biosynthesis; 2-hydroxy-3-oxobutyl phosphate from D-ribulose 5-phosphate: step 1/1.</text>
</comment>
<keyword evidence="12" id="KW-0862">Zinc</keyword>
<evidence type="ECO:0000256" key="5">
    <source>
        <dbReference type="ARBA" id="ARBA00004853"/>
    </source>
</evidence>
<feature type="domain" description="GTP cyclohydrolase II" evidence="21">
    <location>
        <begin position="230"/>
        <end position="385"/>
    </location>
</feature>
<dbReference type="InterPro" id="IPR017945">
    <property type="entry name" value="DHBP_synth_RibB-like_a/b_dom"/>
</dbReference>
<keyword evidence="11" id="KW-0378">Hydrolase</keyword>
<feature type="binding site" evidence="20">
    <location>
        <position position="30"/>
    </location>
    <ligand>
        <name>Mg(2+)</name>
        <dbReference type="ChEBI" id="CHEBI:18420"/>
        <label>2</label>
    </ligand>
</feature>
<comment type="subunit">
    <text evidence="20">Homodimer.</text>
</comment>
<evidence type="ECO:0000256" key="8">
    <source>
        <dbReference type="ARBA" id="ARBA00022619"/>
    </source>
</evidence>
<comment type="function">
    <text evidence="4 20">Catalyzes the conversion of D-ribulose 5-phosphate to formate and 3,4-dihydroxy-2-butanone 4-phosphate.</text>
</comment>
<dbReference type="Gene3D" id="3.40.50.10990">
    <property type="entry name" value="GTP cyclohydrolase II"/>
    <property type="match status" value="1"/>
</dbReference>